<evidence type="ECO:0000313" key="4">
    <source>
        <dbReference type="EMBL" id="THG91212.1"/>
    </source>
</evidence>
<dbReference type="PANTHER" id="PTHR46112">
    <property type="entry name" value="AMINOPEPTIDASE"/>
    <property type="match status" value="1"/>
</dbReference>
<comment type="caution">
    <text evidence="3">The sequence shown here is derived from an EMBL/GenBank/DDBJ whole genome shotgun (WGS) entry which is preliminary data.</text>
</comment>
<accession>A0A094WMT7</accession>
<dbReference type="SUPFAM" id="SSF55920">
    <property type="entry name" value="Creatinase/aminopeptidase"/>
    <property type="match status" value="1"/>
</dbReference>
<dbReference type="PANTHER" id="PTHR46112:SF2">
    <property type="entry name" value="XAA-PRO AMINOPEPTIDASE P-RELATED"/>
    <property type="match status" value="1"/>
</dbReference>
<dbReference type="OrthoDB" id="9761809at2"/>
<dbReference type="Proteomes" id="UP000002754">
    <property type="component" value="Unassembled WGS sequence"/>
</dbReference>
<dbReference type="eggNOG" id="COG0006">
    <property type="taxonomic scope" value="Bacteria"/>
</dbReference>
<name>A0A094WMT7_ALKAL</name>
<dbReference type="Gene3D" id="3.90.230.10">
    <property type="entry name" value="Creatinase/methionine aminopeptidase superfamily"/>
    <property type="match status" value="1"/>
</dbReference>
<dbReference type="RefSeq" id="WP_003321048.1">
    <property type="nucleotide sequence ID" value="NZ_ALPT02000014.1"/>
</dbReference>
<dbReference type="EMBL" id="ALPT02000014">
    <property type="protein sequence ID" value="KGA98181.1"/>
    <property type="molecule type" value="Genomic_DNA"/>
</dbReference>
<evidence type="ECO:0000259" key="1">
    <source>
        <dbReference type="Pfam" id="PF00557"/>
    </source>
</evidence>
<dbReference type="InterPro" id="IPR029149">
    <property type="entry name" value="Creatin/AminoP/Spt16_N"/>
</dbReference>
<feature type="domain" description="Peptidase M24" evidence="1">
    <location>
        <begin position="163"/>
        <end position="371"/>
    </location>
</feature>
<gene>
    <name evidence="4" type="ORF">AJ85_06340</name>
    <name evidence="3" type="ORF">BALCAV_0205955</name>
</gene>
<dbReference type="Gene3D" id="3.40.350.10">
    <property type="entry name" value="Creatinase/prolidase N-terminal domain"/>
    <property type="match status" value="1"/>
</dbReference>
<dbReference type="Pfam" id="PF00557">
    <property type="entry name" value="Peptidase_M24"/>
    <property type="match status" value="1"/>
</dbReference>
<evidence type="ECO:0000313" key="6">
    <source>
        <dbReference type="Proteomes" id="UP000297014"/>
    </source>
</evidence>
<evidence type="ECO:0000313" key="3">
    <source>
        <dbReference type="EMBL" id="KGA98181.1"/>
    </source>
</evidence>
<dbReference type="InterPro" id="IPR000587">
    <property type="entry name" value="Creatinase_N"/>
</dbReference>
<dbReference type="AlphaFoldDB" id="A0A094WMT7"/>
<dbReference type="InterPro" id="IPR050659">
    <property type="entry name" value="Peptidase_M24B"/>
</dbReference>
<dbReference type="InterPro" id="IPR036005">
    <property type="entry name" value="Creatinase/aminopeptidase-like"/>
</dbReference>
<reference evidence="3 5" key="1">
    <citation type="journal article" date="2014" name="Genome Announc.">
        <title>Draft Genome Sequence of Bacillus alcalophilus AV1934, a Classic Alkaliphile Isolated from Human Feces in 1934.</title>
        <authorList>
            <person name="Attie O."/>
            <person name="Jayaprakash A."/>
            <person name="Shah H."/>
            <person name="Paulsen I.T."/>
            <person name="Morino M."/>
            <person name="Takahashi Y."/>
            <person name="Narumi I."/>
            <person name="Sachidanandam R."/>
            <person name="Satoh K."/>
            <person name="Ito M."/>
            <person name="Krulwich T.A."/>
        </authorList>
    </citation>
    <scope>NUCLEOTIDE SEQUENCE [LARGE SCALE GENOMIC DNA]</scope>
    <source>
        <strain evidence="3 5">AV1934</strain>
    </source>
</reference>
<sequence>MVIEVAEYQERMKKTKERMATKGIEVLLVTDPANMNYLTGYDGWSFYVDQILAIFDDEEQPIWIGRTADANGAKVTTWLYHENIIPYPDTYVQSDIRHPMDFVAEILTQIGQDKRKIGVEMDNYYFSAKCFQQLVKGLPNATFIDATLLVNWVRLIKSPKEIELIQRAAVIAKHSMLEGIEMVDEGVRGCDVAAKISYTQLSGTSQYGGDYPAIVPLLPAGERTSTPHLTWTDEPYRKGENVILELAGCYKRYHAPIARTVQIGQPTANMKNLSNIVIEGLNACLNFIKPGVTCEEVEAIWRQTVEKYGVTKEFRLGYSMGLNYPPDWGEHTASIRKGDKTILLPNMTFHLIPAIWSEGDSFEISESFRVTPTGCEPLVDLPRELVIKDGMTFEKLNPVI</sequence>
<evidence type="ECO:0000313" key="5">
    <source>
        <dbReference type="Proteomes" id="UP000002754"/>
    </source>
</evidence>
<keyword evidence="5" id="KW-1185">Reference proteome</keyword>
<dbReference type="EMBL" id="JALP01000084">
    <property type="protein sequence ID" value="THG91212.1"/>
    <property type="molecule type" value="Genomic_DNA"/>
</dbReference>
<dbReference type="Proteomes" id="UP000297014">
    <property type="component" value="Unassembled WGS sequence"/>
</dbReference>
<feature type="domain" description="Creatinase N-terminal" evidence="2">
    <location>
        <begin position="11"/>
        <end position="156"/>
    </location>
</feature>
<protein>
    <submittedName>
        <fullName evidence="3">X-Pro dipeptidase</fullName>
    </submittedName>
</protein>
<organism evidence="3 5">
    <name type="scientific">Alkalihalobacillus alcalophilus ATCC 27647 = CGMCC 1.3604</name>
    <dbReference type="NCBI Taxonomy" id="1218173"/>
    <lineage>
        <taxon>Bacteria</taxon>
        <taxon>Bacillati</taxon>
        <taxon>Bacillota</taxon>
        <taxon>Bacilli</taxon>
        <taxon>Bacillales</taxon>
        <taxon>Bacillaceae</taxon>
        <taxon>Alkalihalobacillus</taxon>
    </lineage>
</organism>
<evidence type="ECO:0000259" key="2">
    <source>
        <dbReference type="Pfam" id="PF01321"/>
    </source>
</evidence>
<proteinExistence type="predicted"/>
<dbReference type="CDD" id="cd01066">
    <property type="entry name" value="APP_MetAP"/>
    <property type="match status" value="1"/>
</dbReference>
<dbReference type="InterPro" id="IPR000994">
    <property type="entry name" value="Pept_M24"/>
</dbReference>
<dbReference type="Pfam" id="PF01321">
    <property type="entry name" value="Creatinase_N"/>
    <property type="match status" value="1"/>
</dbReference>
<dbReference type="SUPFAM" id="SSF53092">
    <property type="entry name" value="Creatinase/prolidase N-terminal domain"/>
    <property type="match status" value="1"/>
</dbReference>
<reference evidence="4 6" key="2">
    <citation type="submission" date="2014-01" db="EMBL/GenBank/DDBJ databases">
        <title>Draft genome sequencing of Bacillus alcalophilus CGMCC 1.3604.</title>
        <authorList>
            <person name="Yang J."/>
            <person name="Diao L."/>
            <person name="Yang S."/>
        </authorList>
    </citation>
    <scope>NUCLEOTIDE SEQUENCE [LARGE SCALE GENOMIC DNA]</scope>
    <source>
        <strain evidence="4 6">CGMCC 1.3604</strain>
    </source>
</reference>
<dbReference type="STRING" id="1218173.BALCAV_0205955"/>